<sequence>MAHFVRKGILEQNTGQQKFQTFSPIQPPLYVFCFSLLDELQDATGKVVAQTQLADNSLRGTIDRHALLCLLDSSGLSGSILLSTSCGQESTTENGSEGTKSEIFIGNFAAEDDAVSMKGAREHSATV</sequence>
<comment type="caution">
    <text evidence="1">The sequence shown here is derived from an EMBL/GenBank/DDBJ whole genome shotgun (WGS) entry which is preliminary data.</text>
</comment>
<protein>
    <submittedName>
        <fullName evidence="1">Uncharacterized protein</fullName>
    </submittedName>
</protein>
<proteinExistence type="predicted"/>
<evidence type="ECO:0000313" key="1">
    <source>
        <dbReference type="EMBL" id="CAA7257293.1"/>
    </source>
</evidence>
<reference evidence="1 2" key="1">
    <citation type="submission" date="2020-01" db="EMBL/GenBank/DDBJ databases">
        <authorList>
            <person name="Gupta K D."/>
        </authorList>
    </citation>
    <scope>NUCLEOTIDE SEQUENCE [LARGE SCALE GENOMIC DNA]</scope>
</reference>
<keyword evidence="2" id="KW-1185">Reference proteome</keyword>
<name>A0A8S0W5Q7_CYCAE</name>
<dbReference type="AlphaFoldDB" id="A0A8S0W5Q7"/>
<accession>A0A8S0W5Q7</accession>
<dbReference type="Proteomes" id="UP000467700">
    <property type="component" value="Unassembled WGS sequence"/>
</dbReference>
<gene>
    <name evidence="1" type="ORF">AAE3_LOCUS353</name>
</gene>
<organism evidence="1 2">
    <name type="scientific">Cyclocybe aegerita</name>
    <name type="common">Black poplar mushroom</name>
    <name type="synonym">Agrocybe aegerita</name>
    <dbReference type="NCBI Taxonomy" id="1973307"/>
    <lineage>
        <taxon>Eukaryota</taxon>
        <taxon>Fungi</taxon>
        <taxon>Dikarya</taxon>
        <taxon>Basidiomycota</taxon>
        <taxon>Agaricomycotina</taxon>
        <taxon>Agaricomycetes</taxon>
        <taxon>Agaricomycetidae</taxon>
        <taxon>Agaricales</taxon>
        <taxon>Agaricineae</taxon>
        <taxon>Bolbitiaceae</taxon>
        <taxon>Cyclocybe</taxon>
    </lineage>
</organism>
<dbReference type="EMBL" id="CACVBS010000001">
    <property type="protein sequence ID" value="CAA7257293.1"/>
    <property type="molecule type" value="Genomic_DNA"/>
</dbReference>
<evidence type="ECO:0000313" key="2">
    <source>
        <dbReference type="Proteomes" id="UP000467700"/>
    </source>
</evidence>